<proteinExistence type="predicted"/>
<protein>
    <submittedName>
        <fullName evidence="2">Uncharacterized protein</fullName>
    </submittedName>
</protein>
<reference evidence="2" key="1">
    <citation type="journal article" date="2021" name="Proc. Natl. Acad. Sci. U.S.A.">
        <title>A Catalog of Tens of Thousands of Viruses from Human Metagenomes Reveals Hidden Associations with Chronic Diseases.</title>
        <authorList>
            <person name="Tisza M.J."/>
            <person name="Buck C.B."/>
        </authorList>
    </citation>
    <scope>NUCLEOTIDE SEQUENCE</scope>
    <source>
        <strain evidence="2">Ct3Mm15</strain>
    </source>
</reference>
<organism evidence="2">
    <name type="scientific">Siphoviridae sp. ct3Mm15</name>
    <dbReference type="NCBI Taxonomy" id="2827558"/>
    <lineage>
        <taxon>Viruses</taxon>
        <taxon>Duplodnaviria</taxon>
        <taxon>Heunggongvirae</taxon>
        <taxon>Uroviricota</taxon>
        <taxon>Caudoviricetes</taxon>
    </lineage>
</organism>
<feature type="region of interest" description="Disordered" evidence="1">
    <location>
        <begin position="45"/>
        <end position="74"/>
    </location>
</feature>
<sequence length="97" mass="10578">MVSRQPEAWSYRAVNDEWRWNLTEHLQAAMVDALNLLVWSKTEDAAKGRGVPKPVPRPHVGEAKKTTGAGGGVQVAEDFDPAAIDYALSLPRVPVEG</sequence>
<dbReference type="Pfam" id="PF17318">
    <property type="entry name" value="DUF5361"/>
    <property type="match status" value="1"/>
</dbReference>
<dbReference type="InterPro" id="IPR035286">
    <property type="entry name" value="DUF5361"/>
</dbReference>
<evidence type="ECO:0000256" key="1">
    <source>
        <dbReference type="SAM" id="MobiDB-lite"/>
    </source>
</evidence>
<accession>A0A8S5RTP7</accession>
<dbReference type="EMBL" id="BK057802">
    <property type="protein sequence ID" value="DAE92532.1"/>
    <property type="molecule type" value="Genomic_DNA"/>
</dbReference>
<evidence type="ECO:0000313" key="2">
    <source>
        <dbReference type="EMBL" id="DAE92532.1"/>
    </source>
</evidence>
<name>A0A8S5RTP7_9CAUD</name>